<dbReference type="InterPro" id="IPR024747">
    <property type="entry name" value="Pyridox_Oxase-rel"/>
</dbReference>
<dbReference type="RefSeq" id="WP_255923892.1">
    <property type="nucleotide sequence ID" value="NZ_JANFNG010000042.1"/>
</dbReference>
<dbReference type="CDD" id="cd00093">
    <property type="entry name" value="HTH_XRE"/>
    <property type="match status" value="1"/>
</dbReference>
<feature type="domain" description="HTH cro/C1-type" evidence="1">
    <location>
        <begin position="10"/>
        <end position="64"/>
    </location>
</feature>
<dbReference type="InterPro" id="IPR012349">
    <property type="entry name" value="Split_barrel_FMN-bd"/>
</dbReference>
<protein>
    <submittedName>
        <fullName evidence="2">Pyridoxamine 5'-phosphate oxidase family protein</fullName>
    </submittedName>
</protein>
<dbReference type="Gene3D" id="2.30.110.10">
    <property type="entry name" value="Electron Transport, Fmn-binding Protein, Chain A"/>
    <property type="match status" value="1"/>
</dbReference>
<dbReference type="InterPro" id="IPR010982">
    <property type="entry name" value="Lambda_DNA-bd_dom_sf"/>
</dbReference>
<name>A0ABT1Q4G0_9ACTN</name>
<dbReference type="Pfam" id="PF12900">
    <property type="entry name" value="Pyridox_ox_2"/>
    <property type="match status" value="1"/>
</dbReference>
<dbReference type="SMART" id="SM00530">
    <property type="entry name" value="HTH_XRE"/>
    <property type="match status" value="1"/>
</dbReference>
<reference evidence="2" key="1">
    <citation type="submission" date="2022-06" db="EMBL/GenBank/DDBJ databases">
        <title>Draft genome sequence of Streptomyces sp. RB6PN25 isolated from peat swamp forest in Thailand.</title>
        <authorList>
            <person name="Duangmal K."/>
            <person name="Klaysubun C."/>
        </authorList>
    </citation>
    <scope>NUCLEOTIDE SEQUENCE</scope>
    <source>
        <strain evidence="2">RB6PN25</strain>
    </source>
</reference>
<dbReference type="Proteomes" id="UP001057702">
    <property type="component" value="Unassembled WGS sequence"/>
</dbReference>
<dbReference type="SUPFAM" id="SSF47413">
    <property type="entry name" value="lambda repressor-like DNA-binding domains"/>
    <property type="match status" value="1"/>
</dbReference>
<evidence type="ECO:0000313" key="2">
    <source>
        <dbReference type="EMBL" id="MCQ4084811.1"/>
    </source>
</evidence>
<keyword evidence="3" id="KW-1185">Reference proteome</keyword>
<evidence type="ECO:0000313" key="3">
    <source>
        <dbReference type="Proteomes" id="UP001057702"/>
    </source>
</evidence>
<dbReference type="Pfam" id="PF01381">
    <property type="entry name" value="HTH_3"/>
    <property type="match status" value="1"/>
</dbReference>
<dbReference type="InterPro" id="IPR001387">
    <property type="entry name" value="Cro/C1-type_HTH"/>
</dbReference>
<dbReference type="Gene3D" id="1.10.260.40">
    <property type="entry name" value="lambda repressor-like DNA-binding domains"/>
    <property type="match status" value="1"/>
</dbReference>
<comment type="caution">
    <text evidence="2">The sequence shown here is derived from an EMBL/GenBank/DDBJ whole genome shotgun (WGS) entry which is preliminary data.</text>
</comment>
<gene>
    <name evidence="2" type="ORF">NGB36_30635</name>
</gene>
<sequence>MNPGDIGRRIAERRRQLGLTRQETAERAGMSDSYLRYVEEQPADFDMHGLLQLAGALDTTASELLGGGVDLPPGTGRAAYHPRLEAMDRDECLTRISTHGLGRVAVTTADGPAILPVNYAVVDGAIVFRTAPGSLPAAAAGREVAFEVDHFDEALSQGWSVLLVGEAERISDPAVSRQLDERAYSKPWAGGEREVWVRIEPLKVTGRRILTGTAHDS</sequence>
<proteinExistence type="predicted"/>
<dbReference type="PROSITE" id="PS50943">
    <property type="entry name" value="HTH_CROC1"/>
    <property type="match status" value="1"/>
</dbReference>
<organism evidence="2 3">
    <name type="scientific">Streptomyces humicola</name>
    <dbReference type="NCBI Taxonomy" id="2953240"/>
    <lineage>
        <taxon>Bacteria</taxon>
        <taxon>Bacillati</taxon>
        <taxon>Actinomycetota</taxon>
        <taxon>Actinomycetes</taxon>
        <taxon>Kitasatosporales</taxon>
        <taxon>Streptomycetaceae</taxon>
        <taxon>Streptomyces</taxon>
    </lineage>
</organism>
<evidence type="ECO:0000259" key="1">
    <source>
        <dbReference type="PROSITE" id="PS50943"/>
    </source>
</evidence>
<accession>A0ABT1Q4G0</accession>
<dbReference type="EMBL" id="JANFNG010000042">
    <property type="protein sequence ID" value="MCQ4084811.1"/>
    <property type="molecule type" value="Genomic_DNA"/>
</dbReference>
<dbReference type="SUPFAM" id="SSF50475">
    <property type="entry name" value="FMN-binding split barrel"/>
    <property type="match status" value="1"/>
</dbReference>